<dbReference type="PANTHER" id="PTHR37804">
    <property type="entry name" value="CDAA REGULATORY PROTEIN CDAR"/>
    <property type="match status" value="1"/>
</dbReference>
<dbReference type="PANTHER" id="PTHR37804:SF1">
    <property type="entry name" value="CDAA REGULATORY PROTEIN CDAR"/>
    <property type="match status" value="1"/>
</dbReference>
<gene>
    <name evidence="1" type="ORF">COB21_00080</name>
</gene>
<dbReference type="InterPro" id="IPR053154">
    <property type="entry name" value="c-di-AMP_regulator"/>
</dbReference>
<comment type="caution">
    <text evidence="1">The sequence shown here is derived from an EMBL/GenBank/DDBJ whole genome shotgun (WGS) entry which is preliminary data.</text>
</comment>
<sequence>MKEKLKGFFANNWPRKALSLLLAIIIWFVINKSLTMTKTIGNVRVRVNHVPHGKTIENMNANRILSKRINVTVEGYTHIVTSLSADDFEVLLDASGKSSNWDGIITESTIHSLTPGVNLKRSIKRITADNIPIELTNLVTKKVPVVVTTALGKAPVGYDFLNIWPQRLHVTISGPEKRVNQLKEQGLHLTYNLDDIVKYELDNIAANPTDQHESVVSYYIPNDFKQISLPELYTEPVKINDPKAKNLRVDLIRDDYLPLPGFLPLSIYLPPSSTSKNHSKEVVFQSSPLIKMQGHLPVFAKQLLVKGVTPFFLEIVKNQMQLLVSVSGDDSLSLSLSLQFINPKALENRFVGSLMANDTPGEGFGLMIPAVQEEYLRDRFKKYMSRLELFYEKGTKLKLLPKLEHNKVSLNVRGDEK</sequence>
<accession>A0A2A4X8U2</accession>
<dbReference type="Proteomes" id="UP000218775">
    <property type="component" value="Unassembled WGS sequence"/>
</dbReference>
<proteinExistence type="predicted"/>
<reference evidence="2" key="1">
    <citation type="submission" date="2017-08" db="EMBL/GenBank/DDBJ databases">
        <title>A dynamic microbial community with high functional redundancy inhabits the cold, oxic subseafloor aquifer.</title>
        <authorList>
            <person name="Tully B.J."/>
            <person name="Wheat C.G."/>
            <person name="Glazer B.T."/>
            <person name="Huber J.A."/>
        </authorList>
    </citation>
    <scope>NUCLEOTIDE SEQUENCE [LARGE SCALE GENOMIC DNA]</scope>
</reference>
<dbReference type="Gene3D" id="2.170.120.30">
    <property type="match status" value="1"/>
</dbReference>
<protein>
    <recommendedName>
        <fullName evidence="3">YbbR-like domain-containing protein</fullName>
    </recommendedName>
</protein>
<dbReference type="AlphaFoldDB" id="A0A2A4X8U2"/>
<dbReference type="EMBL" id="NVUK01000001">
    <property type="protein sequence ID" value="PCI78731.1"/>
    <property type="molecule type" value="Genomic_DNA"/>
</dbReference>
<organism evidence="1 2">
    <name type="scientific">Aerophobetes bacterium</name>
    <dbReference type="NCBI Taxonomy" id="2030807"/>
    <lineage>
        <taxon>Bacteria</taxon>
        <taxon>Candidatus Aerophobota</taxon>
    </lineage>
</organism>
<evidence type="ECO:0000313" key="1">
    <source>
        <dbReference type="EMBL" id="PCI78731.1"/>
    </source>
</evidence>
<evidence type="ECO:0000313" key="2">
    <source>
        <dbReference type="Proteomes" id="UP000218775"/>
    </source>
</evidence>
<evidence type="ECO:0008006" key="3">
    <source>
        <dbReference type="Google" id="ProtNLM"/>
    </source>
</evidence>
<name>A0A2A4X8U2_UNCAE</name>